<gene>
    <name evidence="2" type="ORF">CWB74_15210</name>
</gene>
<reference evidence="2 3" key="1">
    <citation type="submission" date="2017-12" db="EMBL/GenBank/DDBJ databases">
        <authorList>
            <person name="Paulsen S."/>
            <person name="Gram L.K."/>
        </authorList>
    </citation>
    <scope>NUCLEOTIDE SEQUENCE [LARGE SCALE GENOMIC DNA]</scope>
    <source>
        <strain evidence="2 3">S1607</strain>
    </source>
</reference>
<dbReference type="Proteomes" id="UP000305423">
    <property type="component" value="Unassembled WGS sequence"/>
</dbReference>
<evidence type="ECO:0000313" key="2">
    <source>
        <dbReference type="EMBL" id="TMN75429.1"/>
    </source>
</evidence>
<dbReference type="AlphaFoldDB" id="A0AAQ2ETC9"/>
<dbReference type="InterPro" id="IPR019092">
    <property type="entry name" value="SSO2081-like_dom"/>
</dbReference>
<accession>A0AAQ2ETC9</accession>
<reference evidence="3" key="2">
    <citation type="submission" date="2019-06" db="EMBL/GenBank/DDBJ databases">
        <title>Co-occurence of chitin degradation, pigmentation and bioactivity in marine Pseudoalteromonas.</title>
        <authorList>
            <person name="Sonnenschein E.C."/>
            <person name="Bech P.K."/>
        </authorList>
    </citation>
    <scope>NUCLEOTIDE SEQUENCE [LARGE SCALE GENOMIC DNA]</scope>
    <source>
        <strain evidence="3">S1607</strain>
    </source>
</reference>
<dbReference type="EMBL" id="PNEL01000037">
    <property type="protein sequence ID" value="TMN75429.1"/>
    <property type="molecule type" value="Genomic_DNA"/>
</dbReference>
<evidence type="ECO:0000313" key="3">
    <source>
        <dbReference type="Proteomes" id="UP000305423"/>
    </source>
</evidence>
<comment type="caution">
    <text evidence="2">The sequence shown here is derived from an EMBL/GenBank/DDBJ whole genome shotgun (WGS) entry which is preliminary data.</text>
</comment>
<feature type="domain" description="CRISPR system ring nuclease SSO2081-like" evidence="1">
    <location>
        <begin position="16"/>
        <end position="224"/>
    </location>
</feature>
<evidence type="ECO:0000259" key="1">
    <source>
        <dbReference type="Pfam" id="PF09623"/>
    </source>
</evidence>
<sequence length="386" mass="43873">MDQAAKHILLIITGASPQILTETIFALNQQGKQLPEEVFVITTQNTKDMLVNGLFTQGHWQKLIDDYQLPAITFNESNIWLIEDDTGKPILDAKTEQEQTFMADFITRKVFELTNDNTQSIHASIAGGRKTMAFYLGYAMSLLGREQDSLSHVFVNDEFEFVTDFYYPTPYQHIIEGKNGASIDCQNAVVTLAEIPFVRMRKSIDQTVIDGMQNASFSQTVANINSAHTDDLVLTINKKSLELKVSGATLKLTAKELAFYIWLLKYTNQDDALKLPYEFEDRECNDLARQLTLDYLAILAELPADLRTFKETFGLEPEDYRDGQLASLKLMDKGFVQQNRSRLNTKISKLILPELADKIKMSSKRVGNQTHYWVNTKQSKTKVTIE</sequence>
<name>A0AAQ2ETC9_PSEO7</name>
<dbReference type="InterPro" id="IPR013413">
    <property type="entry name" value="CRISPR-assoc_prot_NE0113"/>
</dbReference>
<protein>
    <submittedName>
        <fullName evidence="2">TIGR02584 family CRISPR-associated protein</fullName>
    </submittedName>
</protein>
<dbReference type="NCBIfam" id="TIGR02584">
    <property type="entry name" value="cas_NE0113"/>
    <property type="match status" value="1"/>
</dbReference>
<dbReference type="RefSeq" id="WP_045964490.1">
    <property type="nucleotide sequence ID" value="NZ_JXXW01000034.1"/>
</dbReference>
<proteinExistence type="predicted"/>
<dbReference type="CDD" id="cd09741">
    <property type="entry name" value="Csx1_III-U"/>
    <property type="match status" value="1"/>
</dbReference>
<dbReference type="Pfam" id="PF09623">
    <property type="entry name" value="Cas_NE0113"/>
    <property type="match status" value="1"/>
</dbReference>
<organism evidence="2 3">
    <name type="scientific">Pseudoalteromonas piscicida</name>
    <dbReference type="NCBI Taxonomy" id="43662"/>
    <lineage>
        <taxon>Bacteria</taxon>
        <taxon>Pseudomonadati</taxon>
        <taxon>Pseudomonadota</taxon>
        <taxon>Gammaproteobacteria</taxon>
        <taxon>Alteromonadales</taxon>
        <taxon>Pseudoalteromonadaceae</taxon>
        <taxon>Pseudoalteromonas</taxon>
    </lineage>
</organism>